<reference evidence="1 2" key="1">
    <citation type="submission" date="2020-02" db="EMBL/GenBank/DDBJ databases">
        <title>Draft genome sequence of two Spirosoma agri KCTC 52727 and Spirosoma terrae KCTC 52035.</title>
        <authorList>
            <person name="Rojas J."/>
            <person name="Ambika Manirajan B."/>
            <person name="Suarez C."/>
            <person name="Ratering S."/>
            <person name="Schnell S."/>
        </authorList>
    </citation>
    <scope>NUCLEOTIDE SEQUENCE [LARGE SCALE GENOMIC DNA]</scope>
    <source>
        <strain evidence="1 2">KCTC 52035</strain>
    </source>
</reference>
<dbReference type="RefSeq" id="WP_163951504.1">
    <property type="nucleotide sequence ID" value="NZ_JAAFZH010000008.1"/>
</dbReference>
<dbReference type="InterPro" id="IPR010732">
    <property type="entry name" value="T6SS_TssG-like"/>
</dbReference>
<dbReference type="Pfam" id="PF06996">
    <property type="entry name" value="T6SS_TssG"/>
    <property type="match status" value="1"/>
</dbReference>
<comment type="caution">
    <text evidence="1">The sequence shown here is derived from an EMBL/GenBank/DDBJ whole genome shotgun (WGS) entry which is preliminary data.</text>
</comment>
<accession>A0A6L9LC99</accession>
<dbReference type="EMBL" id="JAAFZH010000008">
    <property type="protein sequence ID" value="NDU96741.1"/>
    <property type="molecule type" value="Genomic_DNA"/>
</dbReference>
<name>A0A6L9LC99_9BACT</name>
<evidence type="ECO:0000313" key="2">
    <source>
        <dbReference type="Proteomes" id="UP000474175"/>
    </source>
</evidence>
<organism evidence="1 2">
    <name type="scientific">Spirosoma terrae</name>
    <dbReference type="NCBI Taxonomy" id="1968276"/>
    <lineage>
        <taxon>Bacteria</taxon>
        <taxon>Pseudomonadati</taxon>
        <taxon>Bacteroidota</taxon>
        <taxon>Cytophagia</taxon>
        <taxon>Cytophagales</taxon>
        <taxon>Cytophagaceae</taxon>
        <taxon>Spirosoma</taxon>
    </lineage>
</organism>
<evidence type="ECO:0000313" key="1">
    <source>
        <dbReference type="EMBL" id="NDU96741.1"/>
    </source>
</evidence>
<gene>
    <name evidence="1" type="ORF">GK108_17800</name>
</gene>
<keyword evidence="2" id="KW-1185">Reference proteome</keyword>
<proteinExistence type="predicted"/>
<dbReference type="Proteomes" id="UP000474175">
    <property type="component" value="Unassembled WGS sequence"/>
</dbReference>
<sequence>MKLLYDIRAEVWIADRKQNIVMPDDIVVRPQGTFSRAYSSDILKVETYESDTHHPPTHVLHVSREGLYDSLPEVIHHPPSPPLRAGRDEARAMLEQSKRLRREETEARTFWLPFEQELFRQRVRIEEQEALALTRAYGAIWDELHGYLWGDLGIPLSPRQRACLLSIWTNAYRIVGDWEQTAFYLEEFLQTPVQIRYGAFNDITTTVSANASPAPLGAGRLGQDWVLSVDTLIDDGGTVRIAVGPLSNDQLNDYLPGGIGLTYIGMLADYLLPADADWQLEVQPDENDNIFCLSNDDTSGRLGLTTTLN</sequence>
<dbReference type="AlphaFoldDB" id="A0A6L9LC99"/>
<protein>
    <submittedName>
        <fullName evidence="1">Type VI secretion system baseplate subunit TssG</fullName>
    </submittedName>
</protein>